<accession>A0A8B6GNI9</accession>
<protein>
    <recommendedName>
        <fullName evidence="6">Ig-like domain-containing protein</fullName>
    </recommendedName>
</protein>
<proteinExistence type="predicted"/>
<evidence type="ECO:0000256" key="1">
    <source>
        <dbReference type="ARBA" id="ARBA00004479"/>
    </source>
</evidence>
<comment type="caution">
    <text evidence="7">The sequence shown here is derived from an EMBL/GenBank/DDBJ whole genome shotgun (WGS) entry which is preliminary data.</text>
</comment>
<evidence type="ECO:0000313" key="7">
    <source>
        <dbReference type="EMBL" id="VDI66502.1"/>
    </source>
</evidence>
<feature type="domain" description="Ig-like" evidence="6">
    <location>
        <begin position="109"/>
        <end position="179"/>
    </location>
</feature>
<feature type="domain" description="Ig-like" evidence="6">
    <location>
        <begin position="376"/>
        <end position="461"/>
    </location>
</feature>
<sequence length="668" mass="73956">MPITDLPTVSIYPANNPYTVVENTTNFQLNCTVTSANPIVTSFNWYKDGSSIATSATYMYTISTVKRSDTGNYSCKATNSVGSTSSLAVQLTVLYGIEMSYMMKNQPIEGNIVNITCNGQSYPVIRDNDVTWTKQNNNTFIMKGQRLVVRNVNIIDSGIYTCSVVIKINPNFGQPVAISGQSTVEVDVLYVPTVTISVASSPYKVIENATNFNLLCTVTDGNPIVSSYNWYKDGSRISTTATYTISNVHRSDTGNYTCDATNRAGRSNLSSAVEVYVIYGIQMNPIKKTQPKEGQPLNITCRAESYLVLTNSDFTWTRKNTNGFLQEGRNLVIDNVNRTNSGTYICSVMIQFKPTFGPLVNFTGTTTAEVDVLYKPTVRVLLDFNESYVTENATNLRMICNVTDANPVLYESYSWKRDSSLITSEATYIIPKVNRSHTGSYTCDATNAIGTSDPSPVFQLNVLYGVSLKLYDREIHVNESERWNFSYISDGNPQPNIACVYIFNSSVVGEAKTDVTTIGIEHANCIDTGLYMCTGNNTIGSPVSKSAHIRVACKPRTYNNGDKQDIFINGIGESLTILTTFISFPLSNIKWFRQLQGGNLADIDSDFKKSTIPSHLPYETVSLLQKDHLKQEEFGIYLVNASNIHGSFLMEYNVIQTNYGVLRFTAQG</sequence>
<dbReference type="GO" id="GO:0005886">
    <property type="term" value="C:plasma membrane"/>
    <property type="evidence" value="ECO:0007669"/>
    <property type="project" value="TreeGrafter"/>
</dbReference>
<dbReference type="InterPro" id="IPR003598">
    <property type="entry name" value="Ig_sub2"/>
</dbReference>
<name>A0A8B6GNI9_MYTGA</name>
<evidence type="ECO:0000259" key="6">
    <source>
        <dbReference type="PROSITE" id="PS50835"/>
    </source>
</evidence>
<comment type="subcellular location">
    <subcellularLocation>
        <location evidence="1">Membrane</location>
        <topology evidence="1">Single-pass type I membrane protein</topology>
    </subcellularLocation>
</comment>
<dbReference type="EMBL" id="UYJE01008714">
    <property type="protein sequence ID" value="VDI66502.1"/>
    <property type="molecule type" value="Genomic_DNA"/>
</dbReference>
<dbReference type="Proteomes" id="UP000596742">
    <property type="component" value="Unassembled WGS sequence"/>
</dbReference>
<dbReference type="SUPFAM" id="SSF48726">
    <property type="entry name" value="Immunoglobulin"/>
    <property type="match status" value="6"/>
</dbReference>
<keyword evidence="5" id="KW-0393">Immunoglobulin domain</keyword>
<dbReference type="Gene3D" id="2.60.40.10">
    <property type="entry name" value="Immunoglobulins"/>
    <property type="match status" value="6"/>
</dbReference>
<keyword evidence="2" id="KW-0472">Membrane</keyword>
<evidence type="ECO:0000256" key="4">
    <source>
        <dbReference type="ARBA" id="ARBA00023180"/>
    </source>
</evidence>
<dbReference type="SMART" id="SM00409">
    <property type="entry name" value="IG"/>
    <property type="match status" value="5"/>
</dbReference>
<reference evidence="7" key="1">
    <citation type="submission" date="2018-11" db="EMBL/GenBank/DDBJ databases">
        <authorList>
            <person name="Alioto T."/>
            <person name="Alioto T."/>
        </authorList>
    </citation>
    <scope>NUCLEOTIDE SEQUENCE</scope>
</reference>
<dbReference type="Pfam" id="PF13895">
    <property type="entry name" value="Ig_2"/>
    <property type="match status" value="4"/>
</dbReference>
<dbReference type="PROSITE" id="PS50835">
    <property type="entry name" value="IG_LIKE"/>
    <property type="match status" value="5"/>
</dbReference>
<feature type="domain" description="Ig-like" evidence="6">
    <location>
        <begin position="192"/>
        <end position="274"/>
    </location>
</feature>
<dbReference type="AlphaFoldDB" id="A0A8B6GNI9"/>
<keyword evidence="4" id="KW-0325">Glycoprotein</keyword>
<dbReference type="PANTHER" id="PTHR11640">
    <property type="entry name" value="NEPHRIN"/>
    <property type="match status" value="1"/>
</dbReference>
<dbReference type="InterPro" id="IPR036179">
    <property type="entry name" value="Ig-like_dom_sf"/>
</dbReference>
<evidence type="ECO:0000313" key="8">
    <source>
        <dbReference type="Proteomes" id="UP000596742"/>
    </source>
</evidence>
<dbReference type="PANTHER" id="PTHR11640:SF31">
    <property type="entry name" value="IRREGULAR CHIASM C-ROUGHEST PROTEIN-RELATED"/>
    <property type="match status" value="1"/>
</dbReference>
<dbReference type="InterPro" id="IPR007110">
    <property type="entry name" value="Ig-like_dom"/>
</dbReference>
<evidence type="ECO:0000256" key="5">
    <source>
        <dbReference type="ARBA" id="ARBA00023319"/>
    </source>
</evidence>
<feature type="domain" description="Ig-like" evidence="6">
    <location>
        <begin position="7"/>
        <end position="92"/>
    </location>
</feature>
<evidence type="ECO:0000256" key="2">
    <source>
        <dbReference type="ARBA" id="ARBA00023136"/>
    </source>
</evidence>
<dbReference type="OrthoDB" id="6282755at2759"/>
<dbReference type="CDD" id="cd00096">
    <property type="entry name" value="Ig"/>
    <property type="match status" value="2"/>
</dbReference>
<feature type="domain" description="Ig-like" evidence="6">
    <location>
        <begin position="293"/>
        <end position="348"/>
    </location>
</feature>
<gene>
    <name evidence="7" type="ORF">MGAL_10B016489</name>
</gene>
<dbReference type="InterPro" id="IPR013783">
    <property type="entry name" value="Ig-like_fold"/>
</dbReference>
<keyword evidence="3" id="KW-1015">Disulfide bond</keyword>
<organism evidence="7 8">
    <name type="scientific">Mytilus galloprovincialis</name>
    <name type="common">Mediterranean mussel</name>
    <dbReference type="NCBI Taxonomy" id="29158"/>
    <lineage>
        <taxon>Eukaryota</taxon>
        <taxon>Metazoa</taxon>
        <taxon>Spiralia</taxon>
        <taxon>Lophotrochozoa</taxon>
        <taxon>Mollusca</taxon>
        <taxon>Bivalvia</taxon>
        <taxon>Autobranchia</taxon>
        <taxon>Pteriomorphia</taxon>
        <taxon>Mytilida</taxon>
        <taxon>Mytiloidea</taxon>
        <taxon>Mytilidae</taxon>
        <taxon>Mytilinae</taxon>
        <taxon>Mytilus</taxon>
    </lineage>
</organism>
<dbReference type="GO" id="GO:0098609">
    <property type="term" value="P:cell-cell adhesion"/>
    <property type="evidence" value="ECO:0007669"/>
    <property type="project" value="TreeGrafter"/>
</dbReference>
<dbReference type="GO" id="GO:0050839">
    <property type="term" value="F:cell adhesion molecule binding"/>
    <property type="evidence" value="ECO:0007669"/>
    <property type="project" value="TreeGrafter"/>
</dbReference>
<dbReference type="InterPro" id="IPR051275">
    <property type="entry name" value="Cell_adhesion_signaling"/>
</dbReference>
<dbReference type="GO" id="GO:0005911">
    <property type="term" value="C:cell-cell junction"/>
    <property type="evidence" value="ECO:0007669"/>
    <property type="project" value="TreeGrafter"/>
</dbReference>
<evidence type="ECO:0000256" key="3">
    <source>
        <dbReference type="ARBA" id="ARBA00023157"/>
    </source>
</evidence>
<dbReference type="SMART" id="SM00408">
    <property type="entry name" value="IGc2"/>
    <property type="match status" value="5"/>
</dbReference>
<dbReference type="InterPro" id="IPR003599">
    <property type="entry name" value="Ig_sub"/>
</dbReference>
<keyword evidence="8" id="KW-1185">Reference proteome</keyword>